<evidence type="ECO:0000313" key="3">
    <source>
        <dbReference type="Proteomes" id="UP000324222"/>
    </source>
</evidence>
<organism evidence="2 3">
    <name type="scientific">Portunus trituberculatus</name>
    <name type="common">Swimming crab</name>
    <name type="synonym">Neptunus trituberculatus</name>
    <dbReference type="NCBI Taxonomy" id="210409"/>
    <lineage>
        <taxon>Eukaryota</taxon>
        <taxon>Metazoa</taxon>
        <taxon>Ecdysozoa</taxon>
        <taxon>Arthropoda</taxon>
        <taxon>Crustacea</taxon>
        <taxon>Multicrustacea</taxon>
        <taxon>Malacostraca</taxon>
        <taxon>Eumalacostraca</taxon>
        <taxon>Eucarida</taxon>
        <taxon>Decapoda</taxon>
        <taxon>Pleocyemata</taxon>
        <taxon>Brachyura</taxon>
        <taxon>Eubrachyura</taxon>
        <taxon>Portunoidea</taxon>
        <taxon>Portunidae</taxon>
        <taxon>Portuninae</taxon>
        <taxon>Portunus</taxon>
    </lineage>
</organism>
<dbReference type="EMBL" id="VSRR010072767">
    <property type="protein sequence ID" value="MPC86869.1"/>
    <property type="molecule type" value="Genomic_DNA"/>
</dbReference>
<keyword evidence="1" id="KW-0812">Transmembrane</keyword>
<evidence type="ECO:0000256" key="1">
    <source>
        <dbReference type="SAM" id="Phobius"/>
    </source>
</evidence>
<keyword evidence="1" id="KW-0472">Membrane</keyword>
<protein>
    <submittedName>
        <fullName evidence="2">Uncharacterized protein</fullName>
    </submittedName>
</protein>
<keyword evidence="1" id="KW-1133">Transmembrane helix</keyword>
<gene>
    <name evidence="2" type="ORF">E2C01_081706</name>
</gene>
<dbReference type="OrthoDB" id="6374595at2759"/>
<reference evidence="2 3" key="1">
    <citation type="submission" date="2019-05" db="EMBL/GenBank/DDBJ databases">
        <title>Another draft genome of Portunus trituberculatus and its Hox gene families provides insights of decapod evolution.</title>
        <authorList>
            <person name="Jeong J.-H."/>
            <person name="Song I."/>
            <person name="Kim S."/>
            <person name="Choi T."/>
            <person name="Kim D."/>
            <person name="Ryu S."/>
            <person name="Kim W."/>
        </authorList>
    </citation>
    <scope>NUCLEOTIDE SEQUENCE [LARGE SCALE GENOMIC DNA]</scope>
    <source>
        <tissue evidence="2">Muscle</tissue>
    </source>
</reference>
<accession>A0A5B7IX97</accession>
<name>A0A5B7IX97_PORTR</name>
<sequence length="161" mass="18014">MVNSWGGSQYNVGDKLLVKNIVLPKPVGPTDDVFVDEVVFLSVQMSGECGRGVAGVSVWQELFQDVTLTRPSALKLQGILVDDVVVEESETDESYSLKFVTTNCMGGMPLLAVFEGEGTDGCLCPFSSAFFILVFFFLFFFLIFFIILFLDFFFFFMGFFF</sequence>
<keyword evidence="3" id="KW-1185">Reference proteome</keyword>
<feature type="transmembrane region" description="Helical" evidence="1">
    <location>
        <begin position="130"/>
        <end position="160"/>
    </location>
</feature>
<dbReference type="Proteomes" id="UP000324222">
    <property type="component" value="Unassembled WGS sequence"/>
</dbReference>
<comment type="caution">
    <text evidence="2">The sequence shown here is derived from an EMBL/GenBank/DDBJ whole genome shotgun (WGS) entry which is preliminary data.</text>
</comment>
<dbReference type="AlphaFoldDB" id="A0A5B7IX97"/>
<proteinExistence type="predicted"/>
<evidence type="ECO:0000313" key="2">
    <source>
        <dbReference type="EMBL" id="MPC86869.1"/>
    </source>
</evidence>